<sequence>MSTKYVIARFESKGYRFEVFVKPEEAWEYKNGKKRNISEVLVSDEIFKDANKGLRASEQSLREVFGTTDKLLVAEKVLQNGELQLTAQQRHEMLEKMRKQIVNYIARNCVDPKTNLPHPPTRIELALEQVRFGVNLNKSVEEQALEAIKALRTILPLKTSIATLEVKVPANFRKAYNLISQLGSLKSTNWLPDGSFTVTLEIPGGMKAEVIEKLNSLTKGQAEIKELAQKGGQN</sequence>
<evidence type="ECO:0000259" key="3">
    <source>
        <dbReference type="Pfam" id="PF09377"/>
    </source>
</evidence>
<dbReference type="GO" id="GO:0042256">
    <property type="term" value="P:cytosolic ribosome assembly"/>
    <property type="evidence" value="ECO:0007669"/>
    <property type="project" value="InterPro"/>
</dbReference>
<gene>
    <name evidence="5" type="ORF">B9Q13_05015</name>
</gene>
<feature type="domain" description="Ribosome maturation protein SDO1/SBDS N-terminal" evidence="2">
    <location>
        <begin position="5"/>
        <end position="90"/>
    </location>
</feature>
<comment type="similarity">
    <text evidence="1">Belongs to the SDO1/SBDS family.</text>
</comment>
<dbReference type="Pfam" id="PF01172">
    <property type="entry name" value="SBDS_N"/>
    <property type="match status" value="1"/>
</dbReference>
<dbReference type="Pfam" id="PF20268">
    <property type="entry name" value="SBDS_C"/>
    <property type="match status" value="1"/>
</dbReference>
<reference evidence="5 6" key="1">
    <citation type="submission" date="2017-04" db="EMBL/GenBank/DDBJ databases">
        <title>Novel microbial lineages endemic to geothermal iron-oxide mats fill important gaps in the evolutionary history of Archaea.</title>
        <authorList>
            <person name="Jay Z.J."/>
            <person name="Beam J.P."/>
            <person name="Dlakic M."/>
            <person name="Rusch D.B."/>
            <person name="Kozubal M.A."/>
            <person name="Inskeep W.P."/>
        </authorList>
    </citation>
    <scope>NUCLEOTIDE SEQUENCE [LARGE SCALE GENOMIC DNA]</scope>
    <source>
        <strain evidence="5">ECH_B_SAG-G16</strain>
    </source>
</reference>
<dbReference type="SUPFAM" id="SSF89895">
    <property type="entry name" value="FYSH domain"/>
    <property type="match status" value="1"/>
</dbReference>
<dbReference type="NCBIfam" id="TIGR00291">
    <property type="entry name" value="RNA_SBDS"/>
    <property type="match status" value="1"/>
</dbReference>
<dbReference type="Gene3D" id="3.30.1250.10">
    <property type="entry name" value="Ribosome maturation protein SBDS, N-terminal domain"/>
    <property type="match status" value="1"/>
</dbReference>
<evidence type="ECO:0000313" key="5">
    <source>
        <dbReference type="EMBL" id="PSO04250.1"/>
    </source>
</evidence>
<dbReference type="PANTHER" id="PTHR10927:SF4">
    <property type="entry name" value="RIBOSOME MATURATION PROTEIN SDO1 HOMOLOG"/>
    <property type="match status" value="1"/>
</dbReference>
<dbReference type="InterPro" id="IPR002140">
    <property type="entry name" value="Sdo1/SBDS"/>
</dbReference>
<dbReference type="InterPro" id="IPR018978">
    <property type="entry name" value="SDO1/SBDS_central"/>
</dbReference>
<evidence type="ECO:0000259" key="4">
    <source>
        <dbReference type="Pfam" id="PF20268"/>
    </source>
</evidence>
<dbReference type="Gene3D" id="1.10.10.900">
    <property type="entry name" value="SBDS protein C-terminal domain, subdomain 1"/>
    <property type="match status" value="1"/>
</dbReference>
<feature type="domain" description="Ribosome maturation protein SDO1/SBDS central" evidence="3">
    <location>
        <begin position="99"/>
        <end position="158"/>
    </location>
</feature>
<dbReference type="InterPro" id="IPR046928">
    <property type="entry name" value="SDO1/SBDS_C"/>
</dbReference>
<dbReference type="Proteomes" id="UP000241886">
    <property type="component" value="Unassembled WGS sequence"/>
</dbReference>
<dbReference type="SUPFAM" id="SSF109728">
    <property type="entry name" value="Hypothetical protein AF0491, middle domain"/>
    <property type="match status" value="1"/>
</dbReference>
<dbReference type="InterPro" id="IPR037188">
    <property type="entry name" value="Sdo1/SBDS_central_sf"/>
</dbReference>
<name>A0A2R6C028_9ARCH</name>
<dbReference type="Pfam" id="PF09377">
    <property type="entry name" value="SBDS_domain_II"/>
    <property type="match status" value="1"/>
</dbReference>
<dbReference type="InterPro" id="IPR036786">
    <property type="entry name" value="Ribosome_mat_SBDS_N_sf"/>
</dbReference>
<organism evidence="5 6">
    <name type="scientific">Candidatus Marsarchaeota G2 archaeon ECH_B_SAG-G16</name>
    <dbReference type="NCBI Taxonomy" id="1978167"/>
    <lineage>
        <taxon>Archaea</taxon>
        <taxon>Candidatus Marsarchaeota</taxon>
        <taxon>Candidatus Marsarchaeota group 2</taxon>
    </lineage>
</organism>
<proteinExistence type="inferred from homology"/>
<feature type="domain" description="Ribosome maturation protein SDO1/SBDS C-terminal" evidence="4">
    <location>
        <begin position="163"/>
        <end position="227"/>
    </location>
</feature>
<dbReference type="SUPFAM" id="SSF54980">
    <property type="entry name" value="EF-G C-terminal domain-like"/>
    <property type="match status" value="1"/>
</dbReference>
<dbReference type="InterPro" id="IPR019783">
    <property type="entry name" value="SDO1/SBDS_N"/>
</dbReference>
<dbReference type="EMBL" id="NEXO01000068">
    <property type="protein sequence ID" value="PSO04250.1"/>
    <property type="molecule type" value="Genomic_DNA"/>
</dbReference>
<evidence type="ECO:0000259" key="2">
    <source>
        <dbReference type="Pfam" id="PF01172"/>
    </source>
</evidence>
<dbReference type="Gene3D" id="3.30.70.240">
    <property type="match status" value="1"/>
</dbReference>
<dbReference type="PANTHER" id="PTHR10927">
    <property type="entry name" value="RIBOSOME MATURATION PROTEIN SBDS"/>
    <property type="match status" value="1"/>
</dbReference>
<protein>
    <submittedName>
        <fullName evidence="5">rRNA metabolism protein</fullName>
    </submittedName>
</protein>
<dbReference type="AlphaFoldDB" id="A0A2R6C028"/>
<dbReference type="InterPro" id="IPR039100">
    <property type="entry name" value="Sdo1/SBDS-like"/>
</dbReference>
<dbReference type="InterPro" id="IPR035647">
    <property type="entry name" value="EFG_III/V"/>
</dbReference>
<comment type="caution">
    <text evidence="5">The sequence shown here is derived from an EMBL/GenBank/DDBJ whole genome shotgun (WGS) entry which is preliminary data.</text>
</comment>
<accession>A0A2R6C028</accession>
<evidence type="ECO:0000256" key="1">
    <source>
        <dbReference type="ARBA" id="ARBA00007433"/>
    </source>
</evidence>
<evidence type="ECO:0000313" key="6">
    <source>
        <dbReference type="Proteomes" id="UP000241886"/>
    </source>
</evidence>